<comment type="caution">
    <text evidence="1">The sequence shown here is derived from an EMBL/GenBank/DDBJ whole genome shotgun (WGS) entry which is preliminary data.</text>
</comment>
<protein>
    <recommendedName>
        <fullName evidence="3">Toprim domain-containing protein</fullName>
    </recommendedName>
</protein>
<sequence>MQNPPRTHRTWSNVADGIVVDHGYNKIETGELLNKLKGMQRQDAYNVLNEVFSERTSDIGHTFATRKPTPDVSDMVRAYEQVFQDRVLAVESSVRTMHARPTQHSNSIISKSLPAEDLEKVIARNRARLQGNFDRREPIPNDDPYLLSRGILPATIAAFNQSGDIRRDRQDYSGDRCNPEGFVVAHRDAQGGLSGYERKGPKPPQTPENIQKGVNFDKSFSIFVAGGTKLSTQLRNGDAIERAYVGESVVDLLSAWQHDGSPENSILMSVYGNTSEHAHRVTAQVISEGNPQASVYLCFDNDSAGNTFSEKFRAIAPKGLEVFDHHPPAEYKDWNDCIQGKLWKQDTPDALWRKFSSNVPDFQIVELKEEFGDQIPQDMIDQVNMWYPEEIMEDDEMDIASKDDVEKIRDADNEQIVDDVIDDANDDTNDRALSWLEEEEDIMSSSHKM</sequence>
<dbReference type="Gene3D" id="3.40.1360.10">
    <property type="match status" value="1"/>
</dbReference>
<name>A0ABX5PAN7_9PROT</name>
<keyword evidence="2" id="KW-1185">Reference proteome</keyword>
<evidence type="ECO:0000313" key="1">
    <source>
        <dbReference type="EMBL" id="PYD66314.1"/>
    </source>
</evidence>
<evidence type="ECO:0000313" key="2">
    <source>
        <dbReference type="Proteomes" id="UP000247512"/>
    </source>
</evidence>
<reference evidence="1 2" key="1">
    <citation type="submission" date="2017-06" db="EMBL/GenBank/DDBJ databases">
        <title>A draft genome sequence of Komagataeibacter nataicola LMG 1536.</title>
        <authorList>
            <person name="Skraban J."/>
            <person name="Cleenwerck I."/>
            <person name="Vandamme P."/>
            <person name="Trcek J."/>
        </authorList>
    </citation>
    <scope>NUCLEOTIDE SEQUENCE [LARGE SCALE GENOMIC DNA]</scope>
    <source>
        <strain evidence="1 2">LMG 1536</strain>
    </source>
</reference>
<organism evidence="1 2">
    <name type="scientific">Komagataeibacter nataicola</name>
    <dbReference type="NCBI Taxonomy" id="265960"/>
    <lineage>
        <taxon>Bacteria</taxon>
        <taxon>Pseudomonadati</taxon>
        <taxon>Pseudomonadota</taxon>
        <taxon>Alphaproteobacteria</taxon>
        <taxon>Acetobacterales</taxon>
        <taxon>Acetobacteraceae</taxon>
        <taxon>Komagataeibacter</taxon>
    </lineage>
</organism>
<gene>
    <name evidence="1" type="ORF">CDI09_09055</name>
</gene>
<accession>A0ABX5PAN7</accession>
<dbReference type="Pfam" id="PF13155">
    <property type="entry name" value="Toprim_2"/>
    <property type="match status" value="1"/>
</dbReference>
<dbReference type="EMBL" id="NIRT01000013">
    <property type="protein sequence ID" value="PYD66314.1"/>
    <property type="molecule type" value="Genomic_DNA"/>
</dbReference>
<evidence type="ECO:0008006" key="3">
    <source>
        <dbReference type="Google" id="ProtNLM"/>
    </source>
</evidence>
<dbReference type="Proteomes" id="UP000247512">
    <property type="component" value="Unassembled WGS sequence"/>
</dbReference>
<proteinExistence type="predicted"/>